<sequence length="115" mass="13538">MSTKIEKKLKDLAGKGNVRELLETLISNYYLQEAPKIKELKDHNKELQSMLSLEKKDNLELKQSNKELNKKVETQDSEIANLEDKLKSLEQHYTYLSRDLGRLKQEYDTLKENKN</sequence>
<dbReference type="Gene3D" id="1.20.5.340">
    <property type="match status" value="1"/>
</dbReference>
<gene>
    <name evidence="2" type="ORF">C8N29_11155</name>
</gene>
<dbReference type="AlphaFoldDB" id="A0A2T5IX67"/>
<evidence type="ECO:0000313" key="2">
    <source>
        <dbReference type="EMBL" id="PTQ88532.1"/>
    </source>
</evidence>
<proteinExistence type="predicted"/>
<keyword evidence="1" id="KW-0175">Coiled coil</keyword>
<accession>A0A2T5IX67</accession>
<dbReference type="Proteomes" id="UP000244223">
    <property type="component" value="Unassembled WGS sequence"/>
</dbReference>
<organism evidence="2 3">
    <name type="scientific">Agitococcus lubricus</name>
    <dbReference type="NCBI Taxonomy" id="1077255"/>
    <lineage>
        <taxon>Bacteria</taxon>
        <taxon>Pseudomonadati</taxon>
        <taxon>Pseudomonadota</taxon>
        <taxon>Gammaproteobacteria</taxon>
        <taxon>Moraxellales</taxon>
        <taxon>Moraxellaceae</taxon>
        <taxon>Agitococcus</taxon>
    </lineage>
</organism>
<reference evidence="2 3" key="1">
    <citation type="submission" date="2018-04" db="EMBL/GenBank/DDBJ databases">
        <title>Genomic Encyclopedia of Archaeal and Bacterial Type Strains, Phase II (KMG-II): from individual species to whole genera.</title>
        <authorList>
            <person name="Goeker M."/>
        </authorList>
    </citation>
    <scope>NUCLEOTIDE SEQUENCE [LARGE SCALE GENOMIC DNA]</scope>
    <source>
        <strain evidence="2 3">DSM 5822</strain>
    </source>
</reference>
<dbReference type="RefSeq" id="WP_107866171.1">
    <property type="nucleotide sequence ID" value="NZ_QAON01000011.1"/>
</dbReference>
<evidence type="ECO:0000256" key="1">
    <source>
        <dbReference type="SAM" id="Coils"/>
    </source>
</evidence>
<protein>
    <submittedName>
        <fullName evidence="2">Uncharacterized protein</fullName>
    </submittedName>
</protein>
<evidence type="ECO:0000313" key="3">
    <source>
        <dbReference type="Proteomes" id="UP000244223"/>
    </source>
</evidence>
<dbReference type="EMBL" id="QAON01000011">
    <property type="protein sequence ID" value="PTQ88532.1"/>
    <property type="molecule type" value="Genomic_DNA"/>
</dbReference>
<keyword evidence="3" id="KW-1185">Reference proteome</keyword>
<feature type="coiled-coil region" evidence="1">
    <location>
        <begin position="37"/>
        <end position="113"/>
    </location>
</feature>
<name>A0A2T5IX67_9GAMM</name>
<comment type="caution">
    <text evidence="2">The sequence shown here is derived from an EMBL/GenBank/DDBJ whole genome shotgun (WGS) entry which is preliminary data.</text>
</comment>